<reference evidence="2 3" key="1">
    <citation type="submission" date="2019-01" db="EMBL/GenBank/DDBJ databases">
        <authorList>
            <person name="Ferrante I. M."/>
        </authorList>
    </citation>
    <scope>NUCLEOTIDE SEQUENCE [LARGE SCALE GENOMIC DNA]</scope>
    <source>
        <strain evidence="2 3">B856</strain>
    </source>
</reference>
<accession>A0A448ZPX2</accession>
<dbReference type="SUPFAM" id="SSF53300">
    <property type="entry name" value="vWA-like"/>
    <property type="match status" value="1"/>
</dbReference>
<proteinExistence type="predicted"/>
<sequence length="624" mass="67571">MGGNKFQDIFKNLEKKAEQLMDSDSEADDEILKEIRKNNPQTIADGEDYECTFQSSVNPTRWEKAVVALHGMVKQVSKVDPDGMDIVCFGGSEDKRGKISLYRKVKNIKDIEAMVTSKLPSGPCHMGRAMDFVLKEAFDRGFERPCGILVLTAGIPDDSERLEKTLQVAAEKIAAKGYKESPLSVTFVHVGDDKEAEDYMQHLDKNMKSHKKSRKTRKVVDIVDCIKDSEIKAAMAEIKGTKSSGTTGAIVGAFAGAAMGVGGMYMYNKNQAKKRTEGWNGHWRATYGGCEIATLKVKDDLKGNLKIEGFSGGKTVGKYAERQYGYNITFRDADEGWKITGDIEDEHNIFWSDGTKWEEIPHKGAKFGHYAGAAAAGAATGGAVGYLLDKKFFKKAHKKDQADYVILVDRSKQMAVKDRSALTLSGTDDEYDFVEEYKPDVAETEEDDSGGDGDGGLISTATKKFEGLSTEQKVAVGVAGAAAVAGVAAAGVGVAHAVKAHKSKNDGDDGAPVVQARAVGASGSVPGRAPAGVNQGLTGRWRATFEGDELASLVVKDDLDGILTISGFFAGKTIGRYTRNSVQRIVKIHFIDADENWAVHGEVKGGDSESVIIWKDGTRWDKIF</sequence>
<keyword evidence="3" id="KW-1185">Reference proteome</keyword>
<dbReference type="AlphaFoldDB" id="A0A448ZPX2"/>
<keyword evidence="1" id="KW-1133">Transmembrane helix</keyword>
<evidence type="ECO:0000256" key="1">
    <source>
        <dbReference type="SAM" id="Phobius"/>
    </source>
</evidence>
<dbReference type="PANTHER" id="PTHR34706">
    <property type="entry name" value="SLR1338 PROTEIN"/>
    <property type="match status" value="1"/>
</dbReference>
<keyword evidence="1" id="KW-0472">Membrane</keyword>
<keyword evidence="1" id="KW-0812">Transmembrane</keyword>
<dbReference type="Gene3D" id="3.40.50.410">
    <property type="entry name" value="von Willebrand factor, type A domain"/>
    <property type="match status" value="1"/>
</dbReference>
<dbReference type="PANTHER" id="PTHR34706:SF1">
    <property type="entry name" value="VWFA DOMAIN-CONTAINING PROTEIN"/>
    <property type="match status" value="1"/>
</dbReference>
<organism evidence="2 3">
    <name type="scientific">Pseudo-nitzschia multistriata</name>
    <dbReference type="NCBI Taxonomy" id="183589"/>
    <lineage>
        <taxon>Eukaryota</taxon>
        <taxon>Sar</taxon>
        <taxon>Stramenopiles</taxon>
        <taxon>Ochrophyta</taxon>
        <taxon>Bacillariophyta</taxon>
        <taxon>Bacillariophyceae</taxon>
        <taxon>Bacillariophycidae</taxon>
        <taxon>Bacillariales</taxon>
        <taxon>Bacillariaceae</taxon>
        <taxon>Pseudo-nitzschia</taxon>
    </lineage>
</organism>
<dbReference type="OrthoDB" id="46321at2759"/>
<dbReference type="InterPro" id="IPR036465">
    <property type="entry name" value="vWFA_dom_sf"/>
</dbReference>
<protein>
    <recommendedName>
        <fullName evidence="4">VWFA domain-containing protein</fullName>
    </recommendedName>
</protein>
<evidence type="ECO:0000313" key="3">
    <source>
        <dbReference type="Proteomes" id="UP000291116"/>
    </source>
</evidence>
<feature type="transmembrane region" description="Helical" evidence="1">
    <location>
        <begin position="248"/>
        <end position="267"/>
    </location>
</feature>
<name>A0A448ZPX2_9STRA</name>
<gene>
    <name evidence="2" type="ORF">PSNMU_V1.4_AUG-EV-PASAV3_0111440</name>
</gene>
<dbReference type="EMBL" id="CAACVS010000608">
    <property type="protein sequence ID" value="VEU44076.1"/>
    <property type="molecule type" value="Genomic_DNA"/>
</dbReference>
<dbReference type="Proteomes" id="UP000291116">
    <property type="component" value="Unassembled WGS sequence"/>
</dbReference>
<evidence type="ECO:0000313" key="2">
    <source>
        <dbReference type="EMBL" id="VEU44076.1"/>
    </source>
</evidence>
<evidence type="ECO:0008006" key="4">
    <source>
        <dbReference type="Google" id="ProtNLM"/>
    </source>
</evidence>